<proteinExistence type="predicted"/>
<reference evidence="1 2" key="4">
    <citation type="journal article" date="2011" name="BMC Genomics">
        <title>RNA-Seq improves annotation of protein-coding genes in the cucumber genome.</title>
        <authorList>
            <person name="Li Z."/>
            <person name="Zhang Z."/>
            <person name="Yan P."/>
            <person name="Huang S."/>
            <person name="Fei Z."/>
            <person name="Lin K."/>
        </authorList>
    </citation>
    <scope>NUCLEOTIDE SEQUENCE [LARGE SCALE GENOMIC DNA]</scope>
    <source>
        <strain evidence="2">cv. 9930</strain>
    </source>
</reference>
<name>A0A0A0K4V4_CUCSA</name>
<gene>
    <name evidence="1" type="ORF">Csa_7G312430</name>
</gene>
<sequence>MDSPLDLSYGIQTLFLFCVETIGSSKKRGSRAPRKGLQEIEVEILIGLPQEHGYHPSRRLENK</sequence>
<evidence type="ECO:0000313" key="1">
    <source>
        <dbReference type="EMBL" id="KGN44488.1"/>
    </source>
</evidence>
<organism evidence="1 2">
    <name type="scientific">Cucumis sativus</name>
    <name type="common">Cucumber</name>
    <dbReference type="NCBI Taxonomy" id="3659"/>
    <lineage>
        <taxon>Eukaryota</taxon>
        <taxon>Viridiplantae</taxon>
        <taxon>Streptophyta</taxon>
        <taxon>Embryophyta</taxon>
        <taxon>Tracheophyta</taxon>
        <taxon>Spermatophyta</taxon>
        <taxon>Magnoliopsida</taxon>
        <taxon>eudicotyledons</taxon>
        <taxon>Gunneridae</taxon>
        <taxon>Pentapetalae</taxon>
        <taxon>rosids</taxon>
        <taxon>fabids</taxon>
        <taxon>Cucurbitales</taxon>
        <taxon>Cucurbitaceae</taxon>
        <taxon>Benincaseae</taxon>
        <taxon>Cucumis</taxon>
    </lineage>
</organism>
<reference evidence="1 2" key="2">
    <citation type="journal article" date="2009" name="PLoS ONE">
        <title>An integrated genetic and cytogenetic map of the cucumber genome.</title>
        <authorList>
            <person name="Ren Y."/>
            <person name="Zhang Z."/>
            <person name="Liu J."/>
            <person name="Staub J.E."/>
            <person name="Han Y."/>
            <person name="Cheng Z."/>
            <person name="Li X."/>
            <person name="Lu J."/>
            <person name="Miao H."/>
            <person name="Kang H."/>
            <person name="Xie B."/>
            <person name="Gu X."/>
            <person name="Wang X."/>
            <person name="Du Y."/>
            <person name="Jin W."/>
            <person name="Huang S."/>
        </authorList>
    </citation>
    <scope>NUCLEOTIDE SEQUENCE [LARGE SCALE GENOMIC DNA]</scope>
    <source>
        <strain evidence="2">cv. 9930</strain>
    </source>
</reference>
<dbReference type="EMBL" id="CM002928">
    <property type="protein sequence ID" value="KGN44488.1"/>
    <property type="molecule type" value="Genomic_DNA"/>
</dbReference>
<accession>A0A0A0K4V4</accession>
<protein>
    <submittedName>
        <fullName evidence="1">Uncharacterized protein</fullName>
    </submittedName>
</protein>
<dbReference type="Proteomes" id="UP000029981">
    <property type="component" value="Chromosome 7"/>
</dbReference>
<dbReference type="AlphaFoldDB" id="A0A0A0K4V4"/>
<reference evidence="1 2" key="1">
    <citation type="journal article" date="2009" name="Nat. Genet.">
        <title>The genome of the cucumber, Cucumis sativus L.</title>
        <authorList>
            <person name="Huang S."/>
            <person name="Li R."/>
            <person name="Zhang Z."/>
            <person name="Li L."/>
            <person name="Gu X."/>
            <person name="Fan W."/>
            <person name="Lucas W.J."/>
            <person name="Wang X."/>
            <person name="Xie B."/>
            <person name="Ni P."/>
            <person name="Ren Y."/>
            <person name="Zhu H."/>
            <person name="Li J."/>
            <person name="Lin K."/>
            <person name="Jin W."/>
            <person name="Fei Z."/>
            <person name="Li G."/>
            <person name="Staub J."/>
            <person name="Kilian A."/>
            <person name="van der Vossen E.A."/>
            <person name="Wu Y."/>
            <person name="Guo J."/>
            <person name="He J."/>
            <person name="Jia Z."/>
            <person name="Ren Y."/>
            <person name="Tian G."/>
            <person name="Lu Y."/>
            <person name="Ruan J."/>
            <person name="Qian W."/>
            <person name="Wang M."/>
            <person name="Huang Q."/>
            <person name="Li B."/>
            <person name="Xuan Z."/>
            <person name="Cao J."/>
            <person name="Asan"/>
            <person name="Wu Z."/>
            <person name="Zhang J."/>
            <person name="Cai Q."/>
            <person name="Bai Y."/>
            <person name="Zhao B."/>
            <person name="Han Y."/>
            <person name="Li Y."/>
            <person name="Li X."/>
            <person name="Wang S."/>
            <person name="Shi Q."/>
            <person name="Liu S."/>
            <person name="Cho W.K."/>
            <person name="Kim J.Y."/>
            <person name="Xu Y."/>
            <person name="Heller-Uszynska K."/>
            <person name="Miao H."/>
            <person name="Cheng Z."/>
            <person name="Zhang S."/>
            <person name="Wu J."/>
            <person name="Yang Y."/>
            <person name="Kang H."/>
            <person name="Li M."/>
            <person name="Liang H."/>
            <person name="Ren X."/>
            <person name="Shi Z."/>
            <person name="Wen M."/>
            <person name="Jian M."/>
            <person name="Yang H."/>
            <person name="Zhang G."/>
            <person name="Yang Z."/>
            <person name="Chen R."/>
            <person name="Liu S."/>
            <person name="Li J."/>
            <person name="Ma L."/>
            <person name="Liu H."/>
            <person name="Zhou Y."/>
            <person name="Zhao J."/>
            <person name="Fang X."/>
            <person name="Li G."/>
            <person name="Fang L."/>
            <person name="Li Y."/>
            <person name="Liu D."/>
            <person name="Zheng H."/>
            <person name="Zhang Y."/>
            <person name="Qin N."/>
            <person name="Li Z."/>
            <person name="Yang G."/>
            <person name="Yang S."/>
            <person name="Bolund L."/>
            <person name="Kristiansen K."/>
            <person name="Zheng H."/>
            <person name="Li S."/>
            <person name="Zhang X."/>
            <person name="Yang H."/>
            <person name="Wang J."/>
            <person name="Sun R."/>
            <person name="Zhang B."/>
            <person name="Jiang S."/>
            <person name="Wang J."/>
            <person name="Du Y."/>
            <person name="Li S."/>
        </authorList>
    </citation>
    <scope>NUCLEOTIDE SEQUENCE [LARGE SCALE GENOMIC DNA]</scope>
    <source>
        <strain evidence="2">cv. 9930</strain>
    </source>
</reference>
<reference evidence="1 2" key="3">
    <citation type="journal article" date="2010" name="BMC Genomics">
        <title>Transcriptome sequencing and comparative analysis of cucumber flowers with different sex types.</title>
        <authorList>
            <person name="Guo S."/>
            <person name="Zheng Y."/>
            <person name="Joung J.G."/>
            <person name="Liu S."/>
            <person name="Zhang Z."/>
            <person name="Crasta O.R."/>
            <person name="Sobral B.W."/>
            <person name="Xu Y."/>
            <person name="Huang S."/>
            <person name="Fei Z."/>
        </authorList>
    </citation>
    <scope>NUCLEOTIDE SEQUENCE [LARGE SCALE GENOMIC DNA]</scope>
    <source>
        <strain evidence="2">cv. 9930</strain>
    </source>
</reference>
<evidence type="ECO:0000313" key="2">
    <source>
        <dbReference type="Proteomes" id="UP000029981"/>
    </source>
</evidence>
<keyword evidence="2" id="KW-1185">Reference proteome</keyword>
<dbReference type="Gramene" id="KGN44488">
    <property type="protein sequence ID" value="KGN44488"/>
    <property type="gene ID" value="Csa_7G312430"/>
</dbReference>